<evidence type="ECO:0000313" key="2">
    <source>
        <dbReference type="Proteomes" id="UP001230649"/>
    </source>
</evidence>
<protein>
    <submittedName>
        <fullName evidence="1">Uncharacterized protein</fullName>
    </submittedName>
</protein>
<sequence>MSVERSTTNKRGAIRKACDQCNRRRVKCDGQQPCRTCLKGVGECTFDNPVRRKGPAPNPEGRQRVRRQSSAATSLGRTERIQPNTSNAIPVAETPPSNAHASSSSQATSTSIRTSNNEPIQDITSATLATVPFDLLNAMPCDDAKWEELLAQMVASRPSSPFRLMDVDPFSNVGGVGMVEGAVRQPAWGETGSVGKRMAAMLGPTNALAAIPVTPSALVPVASDPSPMFTLCLDSIIRPQIAIFFQRIAPMIPVFTPAYIQARLDGSSPSKDFVGMVLAMTALSLIHPLNVQEALQRPTRIRQAQILMDEALRLRDGWQFGTTASVEAIMTSYLMFGTLYEMGYAAGAKLRLREAVSLGETLRLDDARSYLGLDRAEALRRLKTYWVLSVTERAYSLQHGGGIVFEGSISTGQILPLGETADNDNDNTSPSLRYLAQLFSFIDQDIVTCWNGRCDGPSCRSLTTERAIEILRKLGGEPTEVFGDEFDIHLRTAMGESQRADLLITWQWLRNRVWRLAFLHGLATEDGAIELSRVYLANVAIATLDICKVLSTVSMDAHGAGFMQKLYDIASAVPELLRLDYTCEPRMFTQEQTAHLSKIVQELYGHVARYRAGNSEFVRPLADAITWASLTVVQE</sequence>
<proteinExistence type="predicted"/>
<name>A0ACC2V0P5_9TREE</name>
<organism evidence="1 2">
    <name type="scientific">Naganishia adeliensis</name>
    <dbReference type="NCBI Taxonomy" id="92952"/>
    <lineage>
        <taxon>Eukaryota</taxon>
        <taxon>Fungi</taxon>
        <taxon>Dikarya</taxon>
        <taxon>Basidiomycota</taxon>
        <taxon>Agaricomycotina</taxon>
        <taxon>Tremellomycetes</taxon>
        <taxon>Filobasidiales</taxon>
        <taxon>Filobasidiaceae</taxon>
        <taxon>Naganishia</taxon>
    </lineage>
</organism>
<reference evidence="1" key="1">
    <citation type="submission" date="2023-04" db="EMBL/GenBank/DDBJ databases">
        <title>Draft Genome sequencing of Naganishia species isolated from polar environments using Oxford Nanopore Technology.</title>
        <authorList>
            <person name="Leo P."/>
            <person name="Venkateswaran K."/>
        </authorList>
    </citation>
    <scope>NUCLEOTIDE SEQUENCE</scope>
    <source>
        <strain evidence="1">MNA-CCFEE 5262</strain>
    </source>
</reference>
<evidence type="ECO:0000313" key="1">
    <source>
        <dbReference type="EMBL" id="KAJ9092416.1"/>
    </source>
</evidence>
<gene>
    <name evidence="1" type="ORF">QFC20_007371</name>
</gene>
<accession>A0ACC2V0P5</accession>
<comment type="caution">
    <text evidence="1">The sequence shown here is derived from an EMBL/GenBank/DDBJ whole genome shotgun (WGS) entry which is preliminary data.</text>
</comment>
<dbReference type="EMBL" id="JASBWS010000174">
    <property type="protein sequence ID" value="KAJ9092416.1"/>
    <property type="molecule type" value="Genomic_DNA"/>
</dbReference>
<dbReference type="Proteomes" id="UP001230649">
    <property type="component" value="Unassembled WGS sequence"/>
</dbReference>
<keyword evidence="2" id="KW-1185">Reference proteome</keyword>